<organism evidence="6 7">
    <name type="scientific">Batrachochytrium salamandrivorans</name>
    <dbReference type="NCBI Taxonomy" id="1357716"/>
    <lineage>
        <taxon>Eukaryota</taxon>
        <taxon>Fungi</taxon>
        <taxon>Fungi incertae sedis</taxon>
        <taxon>Chytridiomycota</taxon>
        <taxon>Chytridiomycota incertae sedis</taxon>
        <taxon>Chytridiomycetes</taxon>
        <taxon>Rhizophydiales</taxon>
        <taxon>Rhizophydiales incertae sedis</taxon>
        <taxon>Batrachochytrium</taxon>
    </lineage>
</organism>
<keyword evidence="2" id="KW-0186">Copper</keyword>
<dbReference type="PANTHER" id="PTHR11474:SF126">
    <property type="entry name" value="TYROSINASE-LIKE PROTEIN TYR-1-RELATED"/>
    <property type="match status" value="1"/>
</dbReference>
<feature type="domain" description="Tyrosinase copper-binding" evidence="4">
    <location>
        <begin position="81"/>
        <end position="98"/>
    </location>
</feature>
<dbReference type="PROSITE" id="PS00497">
    <property type="entry name" value="TYROSINASE_1"/>
    <property type="match status" value="1"/>
</dbReference>
<evidence type="ECO:0000313" key="6">
    <source>
        <dbReference type="EMBL" id="KAH6590435.1"/>
    </source>
</evidence>
<keyword evidence="3" id="KW-0732">Signal</keyword>
<dbReference type="Gene3D" id="1.10.1280.10">
    <property type="entry name" value="Di-copper center containing domain from catechol oxidase"/>
    <property type="match status" value="1"/>
</dbReference>
<evidence type="ECO:0000313" key="7">
    <source>
        <dbReference type="Proteomes" id="UP001648503"/>
    </source>
</evidence>
<evidence type="ECO:0000256" key="2">
    <source>
        <dbReference type="ARBA" id="ARBA00023008"/>
    </source>
</evidence>
<name>A0ABQ8F4I1_9FUNG</name>
<dbReference type="Pfam" id="PF00264">
    <property type="entry name" value="Tyrosinase"/>
    <property type="match status" value="1"/>
</dbReference>
<evidence type="ECO:0000259" key="5">
    <source>
        <dbReference type="PROSITE" id="PS00498"/>
    </source>
</evidence>
<protein>
    <recommendedName>
        <fullName evidence="4 5">Tyrosinase copper-binding domain-containing protein</fullName>
    </recommendedName>
</protein>
<comment type="caution">
    <text evidence="6">The sequence shown here is derived from an EMBL/GenBank/DDBJ whole genome shotgun (WGS) entry which is preliminary data.</text>
</comment>
<keyword evidence="1" id="KW-0479">Metal-binding</keyword>
<feature type="signal peptide" evidence="3">
    <location>
        <begin position="1"/>
        <end position="20"/>
    </location>
</feature>
<reference evidence="6 7" key="1">
    <citation type="submission" date="2021-02" db="EMBL/GenBank/DDBJ databases">
        <title>Variation within the Batrachochytrium salamandrivorans European outbreak.</title>
        <authorList>
            <person name="Kelly M."/>
            <person name="Pasmans F."/>
            <person name="Shea T.P."/>
            <person name="Munoz J.F."/>
            <person name="Carranza S."/>
            <person name="Cuomo C.A."/>
            <person name="Martel A."/>
        </authorList>
    </citation>
    <scope>NUCLEOTIDE SEQUENCE [LARGE SCALE GENOMIC DNA]</scope>
    <source>
        <strain evidence="6 7">AMFP18/2</strain>
    </source>
</reference>
<dbReference type="PRINTS" id="PR00092">
    <property type="entry name" value="TYROSINASE"/>
</dbReference>
<dbReference type="PANTHER" id="PTHR11474">
    <property type="entry name" value="TYROSINASE FAMILY MEMBER"/>
    <property type="match status" value="1"/>
</dbReference>
<gene>
    <name evidence="6" type="ORF">BASA50_009410</name>
</gene>
<dbReference type="EMBL" id="JAFCIX010000433">
    <property type="protein sequence ID" value="KAH6590435.1"/>
    <property type="molecule type" value="Genomic_DNA"/>
</dbReference>
<dbReference type="InterPro" id="IPR008922">
    <property type="entry name" value="Di-copper_centre_dom_sf"/>
</dbReference>
<dbReference type="InterPro" id="IPR002227">
    <property type="entry name" value="Tyrosinase_Cu-bd"/>
</dbReference>
<keyword evidence="7" id="KW-1185">Reference proteome</keyword>
<dbReference type="SUPFAM" id="SSF48056">
    <property type="entry name" value="Di-copper centre-containing domain"/>
    <property type="match status" value="1"/>
</dbReference>
<dbReference type="InterPro" id="IPR050316">
    <property type="entry name" value="Tyrosinase/Hemocyanin"/>
</dbReference>
<evidence type="ECO:0000256" key="3">
    <source>
        <dbReference type="SAM" id="SignalP"/>
    </source>
</evidence>
<dbReference type="PROSITE" id="PS00498">
    <property type="entry name" value="TYROSINASE_2"/>
    <property type="match status" value="1"/>
</dbReference>
<sequence length="466" mass="52021">MLFTLPVVLAAILGVSYAQATSCTKPSVRKEWRELDASRRKAYLNAVLCLKRVRSIIPGSGSPSRYDDFARAHTKVLDAAHSTPMFLPWHRAYLRAFEDALITQCNYHNALPYWDWSIDSQAPEQSMIWGPKSFGGDGDPDSADSCISDGPFAGFMSTFAQKTCISRTIYDGLPGASSFFTPESIYQLVNLQSTFATFRTNLERGPHNNVHDGIGGSMGRLALSANDPIFFLHHANVDRIWYMWQKKNPLQANSYYGTMSNGRPASKTDIMGLFGASFLPEWTVGMMLDTTSGDPLCYTYTNSIRPGLTSRLSFQPIRKSLSASARKSQPYPALKPIPNPPISAKEISTAEDSFSFGVDNGLSPDVDDREDMTRLRCPSRLSDAMVTQMRLNSTEVQEIRDNENENCAFLNYVNSHYPTYISSVALSNLDTNNAFHSVSDAELAYEMDRFNQLSINYVMDIYRSTV</sequence>
<feature type="domain" description="Tyrosinase copper-binding" evidence="5">
    <location>
        <begin position="227"/>
        <end position="238"/>
    </location>
</feature>
<feature type="chain" id="PRO_5045081082" description="Tyrosinase copper-binding domain-containing protein" evidence="3">
    <location>
        <begin position="21"/>
        <end position="466"/>
    </location>
</feature>
<evidence type="ECO:0000259" key="4">
    <source>
        <dbReference type="PROSITE" id="PS00497"/>
    </source>
</evidence>
<proteinExistence type="predicted"/>
<accession>A0ABQ8F4I1</accession>
<evidence type="ECO:0000256" key="1">
    <source>
        <dbReference type="ARBA" id="ARBA00022723"/>
    </source>
</evidence>
<dbReference type="Proteomes" id="UP001648503">
    <property type="component" value="Unassembled WGS sequence"/>
</dbReference>